<protein>
    <submittedName>
        <fullName evidence="2">GAF domain-containing protein</fullName>
    </submittedName>
</protein>
<dbReference type="Gene3D" id="3.30.450.40">
    <property type="match status" value="1"/>
</dbReference>
<dbReference type="EMBL" id="JAAXLS010000001">
    <property type="protein sequence ID" value="NKQ51261.1"/>
    <property type="molecule type" value="Genomic_DNA"/>
</dbReference>
<organism evidence="2 3">
    <name type="scientific">Amycolatopsis acididurans</name>
    <dbReference type="NCBI Taxonomy" id="2724524"/>
    <lineage>
        <taxon>Bacteria</taxon>
        <taxon>Bacillati</taxon>
        <taxon>Actinomycetota</taxon>
        <taxon>Actinomycetes</taxon>
        <taxon>Pseudonocardiales</taxon>
        <taxon>Pseudonocardiaceae</taxon>
        <taxon>Amycolatopsis</taxon>
    </lineage>
</organism>
<reference evidence="2 3" key="1">
    <citation type="submission" date="2020-04" db="EMBL/GenBank/DDBJ databases">
        <title>Novel species.</title>
        <authorList>
            <person name="Teo W.F.A."/>
            <person name="Lipun K."/>
            <person name="Srisuk N."/>
            <person name="Duangmal K."/>
        </authorList>
    </citation>
    <scope>NUCLEOTIDE SEQUENCE [LARGE SCALE GENOMIC DNA]</scope>
    <source>
        <strain evidence="2 3">K13G38</strain>
    </source>
</reference>
<accession>A0ABX1IUY9</accession>
<comment type="caution">
    <text evidence="2">The sequence shown here is derived from an EMBL/GenBank/DDBJ whole genome shotgun (WGS) entry which is preliminary data.</text>
</comment>
<evidence type="ECO:0000313" key="3">
    <source>
        <dbReference type="Proteomes" id="UP000715441"/>
    </source>
</evidence>
<name>A0ABX1IUY9_9PSEU</name>
<dbReference type="Proteomes" id="UP000715441">
    <property type="component" value="Unassembled WGS sequence"/>
</dbReference>
<evidence type="ECO:0000313" key="2">
    <source>
        <dbReference type="EMBL" id="NKQ51261.1"/>
    </source>
</evidence>
<proteinExistence type="predicted"/>
<sequence>MHEAALSGDQPPARPRTVIEQSWGRVARHGVDPDRGGDAVPLPAEEVEQRRRASGLADVLSVLRGGLVSVADEASHIMVVVDAEGRVLWRDGSASVRRRADGLGFVEGASWDEDTVGTNAIGTALVVRQPVQVYSAEHYVRTHHAWTCAAAPVHDPKDGTLLGAIDVSGPAPSVHPSTLALVDAVARLAEAQLRTAHHAELERLRTVASPMLARIDGPVLVTDPHGWVAAVAGLPPVNRVLVPERIADGQTWLPSVGPCTAEPLPGGWLLRPVPDDGAPVTRVVLDLRERTQWTLNVSGASGQWEHKLSPRHAEILFLLASNRAGYRAPELAGGLFGDAGRTVTVRAEMSRLRRHLGGVLEHRPYRFSDRVELIVRRPADPADLLPFSTAPAVLASR</sequence>
<feature type="domain" description="GAF" evidence="1">
    <location>
        <begin position="84"/>
        <end position="193"/>
    </location>
</feature>
<dbReference type="InterPro" id="IPR003018">
    <property type="entry name" value="GAF"/>
</dbReference>
<gene>
    <name evidence="2" type="ORF">HFP15_00005</name>
</gene>
<dbReference type="Pfam" id="PF01590">
    <property type="entry name" value="GAF"/>
    <property type="match status" value="1"/>
</dbReference>
<dbReference type="InterPro" id="IPR029016">
    <property type="entry name" value="GAF-like_dom_sf"/>
</dbReference>
<evidence type="ECO:0000259" key="1">
    <source>
        <dbReference type="Pfam" id="PF01590"/>
    </source>
</evidence>
<keyword evidence="3" id="KW-1185">Reference proteome</keyword>